<dbReference type="EMBL" id="CAAALY010110800">
    <property type="protein sequence ID" value="VEL30260.1"/>
    <property type="molecule type" value="Genomic_DNA"/>
</dbReference>
<name>A0A448X7U5_9PLAT</name>
<reference evidence="1" key="1">
    <citation type="submission" date="2018-11" db="EMBL/GenBank/DDBJ databases">
        <authorList>
            <consortium name="Pathogen Informatics"/>
        </authorList>
    </citation>
    <scope>NUCLEOTIDE SEQUENCE</scope>
</reference>
<organism evidence="1 2">
    <name type="scientific">Protopolystoma xenopodis</name>
    <dbReference type="NCBI Taxonomy" id="117903"/>
    <lineage>
        <taxon>Eukaryota</taxon>
        <taxon>Metazoa</taxon>
        <taxon>Spiralia</taxon>
        <taxon>Lophotrochozoa</taxon>
        <taxon>Platyhelminthes</taxon>
        <taxon>Monogenea</taxon>
        <taxon>Polyopisthocotylea</taxon>
        <taxon>Polystomatidea</taxon>
        <taxon>Polystomatidae</taxon>
        <taxon>Protopolystoma</taxon>
    </lineage>
</organism>
<evidence type="ECO:0000313" key="1">
    <source>
        <dbReference type="EMBL" id="VEL30260.1"/>
    </source>
</evidence>
<keyword evidence="2" id="KW-1185">Reference proteome</keyword>
<feature type="non-terminal residue" evidence="1">
    <location>
        <position position="1"/>
    </location>
</feature>
<proteinExistence type="predicted"/>
<gene>
    <name evidence="1" type="ORF">PXEA_LOCUS23700</name>
</gene>
<sequence length="140" mass="15211">MPIDCLAGGWSVGRSENGQTRLGLNLYGTLCQRRSRMGIFQLPNPAPGSVYRSLRPTGKRLLSTSSGAIRQCWLRSPEDQGDCITDGSHAECVHGLCESDSWAVKTTGTCKPTSSLWERSVAYQPVNACACGSTLHFEEM</sequence>
<comment type="caution">
    <text evidence="1">The sequence shown here is derived from an EMBL/GenBank/DDBJ whole genome shotgun (WGS) entry which is preliminary data.</text>
</comment>
<accession>A0A448X7U5</accession>
<evidence type="ECO:0000313" key="2">
    <source>
        <dbReference type="Proteomes" id="UP000784294"/>
    </source>
</evidence>
<dbReference type="AlphaFoldDB" id="A0A448X7U5"/>
<protein>
    <submittedName>
        <fullName evidence="1">Uncharacterized protein</fullName>
    </submittedName>
</protein>
<dbReference type="Proteomes" id="UP000784294">
    <property type="component" value="Unassembled WGS sequence"/>
</dbReference>